<protein>
    <submittedName>
        <fullName evidence="1">Uncharacterized protein</fullName>
    </submittedName>
</protein>
<dbReference type="AlphaFoldDB" id="A0A6P1M8Z2"/>
<gene>
    <name evidence="1" type="ORF">GT409_13935</name>
</gene>
<reference evidence="1 2" key="1">
    <citation type="submission" date="2020-01" db="EMBL/GenBank/DDBJ databases">
        <title>Ponticoccus aerotolerans gen. nov., sp. nov., an anaerobic bacterium and proposal of Ponticoccusceae fam. nov., Ponticoccusles ord. nov. and Ponticoccuse classis nov. in the phylum Kiritimatiellaeota.</title>
        <authorList>
            <person name="Zhou L.Y."/>
            <person name="Du Z.J."/>
        </authorList>
    </citation>
    <scope>NUCLEOTIDE SEQUENCE [LARGE SCALE GENOMIC DNA]</scope>
    <source>
        <strain evidence="1 2">S-5007</strain>
    </source>
</reference>
<sequence>MPHKVLELLGTAPCVDAEWRGRLGTAYRVLSRFMVALPDAPLSETYYCSCCGGQLRLQPAQDGTSTAISDDEFAICPIVEGIKDDDRILKSLNPAAFYRSCTDGLGIDLDFQPLENWNSAWRLGSLCVRGQRYPVYAALFPTPADYRTFLCSLSTDKPFVFIGGSYSHELEAFLAERGSCFLTLQDDFEILDTEFGFVDSASEKIHEFQAGLAAPVVSSASDNGIRYLFRKEGDSWKVVFEGAPPFSINDNLGPRYINYLLHHPGETIPALELEVEINPAKESIRTKETVVKKHDAQAMVDYAKECRRLRSESVIAREEGRVMEAAELEEQVEKLVRIINNEDKAVFTDSGQKARQNVGCAIRAVEKKLQKMEEPSAQSFGRHLSSHLSKGIKLSYFPPDKIIWS</sequence>
<name>A0A6P1M8Z2_9BACT</name>
<dbReference type="Proteomes" id="UP000464954">
    <property type="component" value="Chromosome"/>
</dbReference>
<dbReference type="KEGG" id="taer:GT409_13935"/>
<evidence type="ECO:0000313" key="1">
    <source>
        <dbReference type="EMBL" id="QHI70492.1"/>
    </source>
</evidence>
<evidence type="ECO:0000313" key="2">
    <source>
        <dbReference type="Proteomes" id="UP000464954"/>
    </source>
</evidence>
<keyword evidence="2" id="KW-1185">Reference proteome</keyword>
<organism evidence="1 2">
    <name type="scientific">Tichowtungia aerotolerans</name>
    <dbReference type="NCBI Taxonomy" id="2697043"/>
    <lineage>
        <taxon>Bacteria</taxon>
        <taxon>Pseudomonadati</taxon>
        <taxon>Kiritimatiellota</taxon>
        <taxon>Tichowtungiia</taxon>
        <taxon>Tichowtungiales</taxon>
        <taxon>Tichowtungiaceae</taxon>
        <taxon>Tichowtungia</taxon>
    </lineage>
</organism>
<dbReference type="EMBL" id="CP047593">
    <property type="protein sequence ID" value="QHI70492.1"/>
    <property type="molecule type" value="Genomic_DNA"/>
</dbReference>
<dbReference type="RefSeq" id="WP_160629668.1">
    <property type="nucleotide sequence ID" value="NZ_CP047593.1"/>
</dbReference>
<proteinExistence type="predicted"/>
<accession>A0A6P1M8Z2</accession>